<dbReference type="GO" id="GO:0002115">
    <property type="term" value="P:store-operated calcium entry"/>
    <property type="evidence" value="ECO:0007669"/>
    <property type="project" value="TreeGrafter"/>
</dbReference>
<dbReference type="Proteomes" id="UP000092461">
    <property type="component" value="Unassembled WGS sequence"/>
</dbReference>
<dbReference type="PANTHER" id="PTHR31501">
    <property type="entry name" value="CALCIUM RELEASE-ACTIVATED CALCIUM CHANNEL PROTEIN 1"/>
    <property type="match status" value="1"/>
</dbReference>
<dbReference type="EMBL" id="AJWK01023463">
    <property type="status" value="NOT_ANNOTATED_CDS"/>
    <property type="molecule type" value="Genomic_DNA"/>
</dbReference>
<evidence type="ECO:0000256" key="1">
    <source>
        <dbReference type="ARBA" id="ARBA00004141"/>
    </source>
</evidence>
<dbReference type="GO" id="GO:0015279">
    <property type="term" value="F:store-operated calcium channel activity"/>
    <property type="evidence" value="ECO:0007669"/>
    <property type="project" value="TreeGrafter"/>
</dbReference>
<evidence type="ECO:0000256" key="5">
    <source>
        <dbReference type="ARBA" id="ARBA00023136"/>
    </source>
</evidence>
<keyword evidence="4" id="KW-1133">Transmembrane helix</keyword>
<dbReference type="InterPro" id="IPR038350">
    <property type="entry name" value="Orai_sf"/>
</dbReference>
<evidence type="ECO:0000313" key="6">
    <source>
        <dbReference type="EnsemblMetazoa" id="LLOJ007090-PA"/>
    </source>
</evidence>
<dbReference type="EMBL" id="AJWK01023461">
    <property type="status" value="NOT_ANNOTATED_CDS"/>
    <property type="molecule type" value="Genomic_DNA"/>
</dbReference>
<dbReference type="Pfam" id="PF07856">
    <property type="entry name" value="Orai-1"/>
    <property type="match status" value="1"/>
</dbReference>
<accession>A0A1B0CQE1</accession>
<dbReference type="EMBL" id="AJWK01023462">
    <property type="status" value="NOT_ANNOTATED_CDS"/>
    <property type="molecule type" value="Genomic_DNA"/>
</dbReference>
<dbReference type="InterPro" id="IPR012446">
    <property type="entry name" value="CRAC_channel"/>
</dbReference>
<organism evidence="6 7">
    <name type="scientific">Lutzomyia longipalpis</name>
    <name type="common">Sand fly</name>
    <dbReference type="NCBI Taxonomy" id="7200"/>
    <lineage>
        <taxon>Eukaryota</taxon>
        <taxon>Metazoa</taxon>
        <taxon>Ecdysozoa</taxon>
        <taxon>Arthropoda</taxon>
        <taxon>Hexapoda</taxon>
        <taxon>Insecta</taxon>
        <taxon>Pterygota</taxon>
        <taxon>Neoptera</taxon>
        <taxon>Endopterygota</taxon>
        <taxon>Diptera</taxon>
        <taxon>Nematocera</taxon>
        <taxon>Psychodoidea</taxon>
        <taxon>Psychodidae</taxon>
        <taxon>Lutzomyia</taxon>
        <taxon>Lutzomyia</taxon>
    </lineage>
</organism>
<keyword evidence="5" id="KW-0472">Membrane</keyword>
<dbReference type="PANTHER" id="PTHR31501:SF7">
    <property type="entry name" value="CALCIUM RELEASE-ACTIVATED CALCIUM CHANNEL PROTEIN 1"/>
    <property type="match status" value="1"/>
</dbReference>
<evidence type="ECO:0000256" key="3">
    <source>
        <dbReference type="ARBA" id="ARBA00022692"/>
    </source>
</evidence>
<dbReference type="VEuPathDB" id="VectorBase:LLOJ007090"/>
<dbReference type="EnsemblMetazoa" id="LLOJ007090-RA">
    <property type="protein sequence ID" value="LLOJ007090-PA"/>
    <property type="gene ID" value="LLOJ007090"/>
</dbReference>
<evidence type="ECO:0000256" key="4">
    <source>
        <dbReference type="ARBA" id="ARBA00022989"/>
    </source>
</evidence>
<sequence>MSLLHPSCSDYNLCPNSRHNYTLVPQCDTRGRYFGGHSGQKRRSIGMSQSGEDLHSPSYLSWRKLQLSRAKLKASSKTSALLSGFAMLLEVNH</sequence>
<comment type="subcellular location">
    <subcellularLocation>
        <location evidence="1">Membrane</location>
        <topology evidence="1">Multi-pass membrane protein</topology>
    </subcellularLocation>
</comment>
<reference evidence="6" key="1">
    <citation type="submission" date="2020-05" db="UniProtKB">
        <authorList>
            <consortium name="EnsemblMetazoa"/>
        </authorList>
    </citation>
    <scope>IDENTIFICATION</scope>
    <source>
        <strain evidence="6">Jacobina</strain>
    </source>
</reference>
<protein>
    <submittedName>
        <fullName evidence="6">Uncharacterized protein</fullName>
    </submittedName>
</protein>
<dbReference type="GO" id="GO:0016020">
    <property type="term" value="C:membrane"/>
    <property type="evidence" value="ECO:0007669"/>
    <property type="project" value="UniProtKB-SubCell"/>
</dbReference>
<evidence type="ECO:0000256" key="2">
    <source>
        <dbReference type="ARBA" id="ARBA00008062"/>
    </source>
</evidence>
<evidence type="ECO:0000313" key="7">
    <source>
        <dbReference type="Proteomes" id="UP000092461"/>
    </source>
</evidence>
<dbReference type="AlphaFoldDB" id="A0A1B0CQE1"/>
<name>A0A1B0CQE1_LUTLO</name>
<dbReference type="Gene3D" id="1.20.140.140">
    <property type="entry name" value="Calcium release-activated calcium channel protein Orai"/>
    <property type="match status" value="1"/>
</dbReference>
<keyword evidence="7" id="KW-1185">Reference proteome</keyword>
<comment type="similarity">
    <text evidence="2">Belongs to the Orai family.</text>
</comment>
<proteinExistence type="inferred from homology"/>
<keyword evidence="3" id="KW-0812">Transmembrane</keyword>